<proteinExistence type="predicted"/>
<dbReference type="PANTHER" id="PTHR22895">
    <property type="entry name" value="ARMADILLO REPEAT-CONTAINING PROTEIN 6"/>
    <property type="match status" value="1"/>
</dbReference>
<name>A0AAD2CQS7_9STRA</name>
<sequence>MLISQDFFDDTLVESQELFEYSDEQAVIETINELKTSNPSVLLDHLSLTHPESQEGIDSRKKQKDFVECVRREDVSGAISMLATAIETERKTMPTYASLVLQNRLLAPDSKILLMFEQDEEELDTVLKFAAAILPDVTTNHPSAKELKLQFGKPLEESWCCSFEKYPSLSTPLVKWARICCNVCESNKKTFVRSAIEYRSKGGRSGLKLLLDSLPKEVPTDQNQQASAVELIIEVCKLINIVCKFQASAEAQPKDGETPTVSSAHANVKEFHKTGAVNVLHLLARKCTGGDREDLLCALLSALRVLAIDNDIVQNMVAVGLLDTANASLLSNETISAPLAAATLGLLRNLCANDEIKTTVCKKSLPSILHAMETHSSNPLVQEHGLGIIASMALRQPNNANAICEAGGAQFILSAMRMFPTKVPLQRQGALALRNMAVRLPPKSKQALLDAGAENVLRDCAARHQASLDEAYAALRDLGCSAVVYKVDEQGNMQGTQMFGKVTSNFRAEYD</sequence>
<gene>
    <name evidence="2" type="ORF">CYCCA115_LOCUS3473</name>
</gene>
<keyword evidence="1" id="KW-0677">Repeat</keyword>
<dbReference type="Gene3D" id="1.25.10.10">
    <property type="entry name" value="Leucine-rich Repeat Variant"/>
    <property type="match status" value="1"/>
</dbReference>
<dbReference type="InterPro" id="IPR016024">
    <property type="entry name" value="ARM-type_fold"/>
</dbReference>
<dbReference type="SMART" id="SM00185">
    <property type="entry name" value="ARM"/>
    <property type="match status" value="3"/>
</dbReference>
<dbReference type="InterPro" id="IPR011989">
    <property type="entry name" value="ARM-like"/>
</dbReference>
<dbReference type="InterPro" id="IPR000225">
    <property type="entry name" value="Armadillo"/>
</dbReference>
<dbReference type="PANTHER" id="PTHR22895:SF0">
    <property type="entry name" value="ARMADILLO REPEAT-CONTAINING PROTEIN 6"/>
    <property type="match status" value="1"/>
</dbReference>
<evidence type="ECO:0000313" key="2">
    <source>
        <dbReference type="EMBL" id="CAJ1933814.1"/>
    </source>
</evidence>
<reference evidence="2" key="1">
    <citation type="submission" date="2023-08" db="EMBL/GenBank/DDBJ databases">
        <authorList>
            <person name="Audoor S."/>
            <person name="Bilcke G."/>
        </authorList>
    </citation>
    <scope>NUCLEOTIDE SEQUENCE</scope>
</reference>
<accession>A0AAD2CQS7</accession>
<protein>
    <submittedName>
        <fullName evidence="2">Uncharacterized protein</fullName>
    </submittedName>
</protein>
<evidence type="ECO:0000313" key="3">
    <source>
        <dbReference type="Proteomes" id="UP001295423"/>
    </source>
</evidence>
<evidence type="ECO:0000256" key="1">
    <source>
        <dbReference type="ARBA" id="ARBA00022737"/>
    </source>
</evidence>
<dbReference type="EMBL" id="CAKOGP040000302">
    <property type="protein sequence ID" value="CAJ1933814.1"/>
    <property type="molecule type" value="Genomic_DNA"/>
</dbReference>
<keyword evidence="3" id="KW-1185">Reference proteome</keyword>
<dbReference type="SUPFAM" id="SSF48371">
    <property type="entry name" value="ARM repeat"/>
    <property type="match status" value="1"/>
</dbReference>
<dbReference type="Proteomes" id="UP001295423">
    <property type="component" value="Unassembled WGS sequence"/>
</dbReference>
<comment type="caution">
    <text evidence="2">The sequence shown here is derived from an EMBL/GenBank/DDBJ whole genome shotgun (WGS) entry which is preliminary data.</text>
</comment>
<dbReference type="AlphaFoldDB" id="A0AAD2CQS7"/>
<organism evidence="2 3">
    <name type="scientific">Cylindrotheca closterium</name>
    <dbReference type="NCBI Taxonomy" id="2856"/>
    <lineage>
        <taxon>Eukaryota</taxon>
        <taxon>Sar</taxon>
        <taxon>Stramenopiles</taxon>
        <taxon>Ochrophyta</taxon>
        <taxon>Bacillariophyta</taxon>
        <taxon>Bacillariophyceae</taxon>
        <taxon>Bacillariophycidae</taxon>
        <taxon>Bacillariales</taxon>
        <taxon>Bacillariaceae</taxon>
        <taxon>Cylindrotheca</taxon>
    </lineage>
</organism>